<feature type="region of interest" description="Disordered" evidence="1">
    <location>
        <begin position="36"/>
        <end position="104"/>
    </location>
</feature>
<accession>Q4T164</accession>
<evidence type="ECO:0000313" key="2">
    <source>
        <dbReference type="EMBL" id="CAF93368.1"/>
    </source>
</evidence>
<proteinExistence type="predicted"/>
<gene>
    <name evidence="2" type="ORF">GSTENG00008982001</name>
</gene>
<feature type="compositionally biased region" description="Low complexity" evidence="1">
    <location>
        <begin position="56"/>
        <end position="70"/>
    </location>
</feature>
<reference evidence="2" key="1">
    <citation type="journal article" date="2004" name="Nature">
        <title>Genome duplication in the teleost fish Tetraodon nigroviridis reveals the early vertebrate proto-karyotype.</title>
        <authorList>
            <person name="Jaillon O."/>
            <person name="Aury J.-M."/>
            <person name="Brunet F."/>
            <person name="Petit J.-L."/>
            <person name="Stange-Thomann N."/>
            <person name="Mauceli E."/>
            <person name="Bouneau L."/>
            <person name="Fischer C."/>
            <person name="Ozouf-Costaz C."/>
            <person name="Bernot A."/>
            <person name="Nicaud S."/>
            <person name="Jaffe D."/>
            <person name="Fisher S."/>
            <person name="Lutfalla G."/>
            <person name="Dossat C."/>
            <person name="Segurens B."/>
            <person name="Dasilva C."/>
            <person name="Salanoubat M."/>
            <person name="Levy M."/>
            <person name="Boudet N."/>
            <person name="Castellano S."/>
            <person name="Anthouard V."/>
            <person name="Jubin C."/>
            <person name="Castelli V."/>
            <person name="Katinka M."/>
            <person name="Vacherie B."/>
            <person name="Biemont C."/>
            <person name="Skalli Z."/>
            <person name="Cattolico L."/>
            <person name="Poulain J."/>
            <person name="De Berardinis V."/>
            <person name="Cruaud C."/>
            <person name="Duprat S."/>
            <person name="Brottier P."/>
            <person name="Coutanceau J.-P."/>
            <person name="Gouzy J."/>
            <person name="Parra G."/>
            <person name="Lardier G."/>
            <person name="Chapple C."/>
            <person name="McKernan K.J."/>
            <person name="McEwan P."/>
            <person name="Bosak S."/>
            <person name="Kellis M."/>
            <person name="Volff J.-N."/>
            <person name="Guigo R."/>
            <person name="Zody M.C."/>
            <person name="Mesirov J."/>
            <person name="Lindblad-Toh K."/>
            <person name="Birren B."/>
            <person name="Nusbaum C."/>
            <person name="Kahn D."/>
            <person name="Robinson-Rechavi M."/>
            <person name="Laudet V."/>
            <person name="Schachter V."/>
            <person name="Quetier F."/>
            <person name="Saurin W."/>
            <person name="Scarpelli C."/>
            <person name="Wincker P."/>
            <person name="Lander E.S."/>
            <person name="Weissenbach J."/>
            <person name="Roest Crollius H."/>
        </authorList>
    </citation>
    <scope>NUCLEOTIDE SEQUENCE [LARGE SCALE GENOMIC DNA]</scope>
</reference>
<organism evidence="2">
    <name type="scientific">Tetraodon nigroviridis</name>
    <name type="common">Spotted green pufferfish</name>
    <name type="synonym">Chelonodon nigroviridis</name>
    <dbReference type="NCBI Taxonomy" id="99883"/>
    <lineage>
        <taxon>Eukaryota</taxon>
        <taxon>Metazoa</taxon>
        <taxon>Chordata</taxon>
        <taxon>Craniata</taxon>
        <taxon>Vertebrata</taxon>
        <taxon>Euteleostomi</taxon>
        <taxon>Actinopterygii</taxon>
        <taxon>Neopterygii</taxon>
        <taxon>Teleostei</taxon>
        <taxon>Neoteleostei</taxon>
        <taxon>Acanthomorphata</taxon>
        <taxon>Eupercaria</taxon>
        <taxon>Tetraodontiformes</taxon>
        <taxon>Tetradontoidea</taxon>
        <taxon>Tetraodontidae</taxon>
        <taxon>Tetraodon</taxon>
    </lineage>
</organism>
<dbReference type="AlphaFoldDB" id="Q4T164"/>
<dbReference type="EMBL" id="CAAE01010714">
    <property type="protein sequence ID" value="CAF93368.1"/>
    <property type="molecule type" value="Genomic_DNA"/>
</dbReference>
<dbReference type="OrthoDB" id="8946067at2759"/>
<sequence>MNPPSRSCLFRPQQLWLAVTRCLTLRWLPGLTVSGPTGGKLAHPVGADQSEDRGSPDSSTNESSSWTSSSDVKQDDEEVKSRSLPARGRGMSCTTSRLPRVRQAPDPALASVILERETFLKIELVDSGEEREDARYWAEWKLSDRAKELAEGVWLSKSPRAMD</sequence>
<reference evidence="2" key="2">
    <citation type="submission" date="2004-02" db="EMBL/GenBank/DDBJ databases">
        <authorList>
            <consortium name="Genoscope"/>
            <consortium name="Whitehead Institute Centre for Genome Research"/>
        </authorList>
    </citation>
    <scope>NUCLEOTIDE SEQUENCE</scope>
</reference>
<name>Q4T164_TETNG</name>
<protein>
    <submittedName>
        <fullName evidence="2">Chromosome 21 SCAF10714, whole genome shotgun sequence</fullName>
    </submittedName>
</protein>
<dbReference type="KEGG" id="tng:GSTEN00008982G001"/>
<evidence type="ECO:0000256" key="1">
    <source>
        <dbReference type="SAM" id="MobiDB-lite"/>
    </source>
</evidence>